<feature type="domain" description="Nephrocystin 3-like N-terminal" evidence="3">
    <location>
        <begin position="234"/>
        <end position="384"/>
    </location>
</feature>
<dbReference type="EMBL" id="CAJMWV010000230">
    <property type="protein sequence ID" value="CAE6383820.1"/>
    <property type="molecule type" value="Genomic_DNA"/>
</dbReference>
<comment type="caution">
    <text evidence="4">The sequence shown here is derived from an EMBL/GenBank/DDBJ whole genome shotgun (WGS) entry which is preliminary data.</text>
</comment>
<reference evidence="4" key="1">
    <citation type="submission" date="2021-01" db="EMBL/GenBank/DDBJ databases">
        <authorList>
            <person name="Kaushik A."/>
        </authorList>
    </citation>
    <scope>NUCLEOTIDE SEQUENCE</scope>
    <source>
        <strain evidence="4">AG3-1AP</strain>
    </source>
</reference>
<dbReference type="Pfam" id="PF12770">
    <property type="entry name" value="CHAT"/>
    <property type="match status" value="1"/>
</dbReference>
<evidence type="ECO:0000256" key="1">
    <source>
        <dbReference type="ARBA" id="ARBA00022737"/>
    </source>
</evidence>
<dbReference type="InterPro" id="IPR056884">
    <property type="entry name" value="NPHP3-like_N"/>
</dbReference>
<dbReference type="Proteomes" id="UP000663831">
    <property type="component" value="Unassembled WGS sequence"/>
</dbReference>
<protein>
    <submittedName>
        <fullName evidence="4">Uncharacterized protein</fullName>
    </submittedName>
</protein>
<dbReference type="InterPro" id="IPR024983">
    <property type="entry name" value="CHAT_dom"/>
</dbReference>
<dbReference type="Gene3D" id="1.25.40.10">
    <property type="entry name" value="Tetratricopeptide repeat domain"/>
    <property type="match status" value="2"/>
</dbReference>
<sequence>MSAFKRPTEILELGEPLVIAMKRTKYTTNQLPTSRTNANPDPSQLTDVYQMVTKLRSSMKLLKSCCVTLPTLRSAVEKSFDILNLIQVPACGAQSTREIESDLVRWIITLSAYLSSIQPRQMSERIEYFCKTLQEQMERINIQKAYGRTNRLLETKQELDQFRQSFRRIEAALCRLQADTSLNSWRLRNEKLMDSKLRKMLPVMDALHDSTHSNLVKRHAYYPDTMSSFESVYGWAHGLGTESICWMNAGTGKTTIAYSLCAELERNGRLGASLFCSHSCSASVDVARIFPTVAYQLAQLSRPFRWTLCKALESIPDYSKQDLGHQFETLIVAPFLEVRELLPSGLVVVIDTLDECLDMEASNLVLDILLSQANNLPIRFFITSHANNPVSRIASSQNDGNLLVISPNTTREEQVNTNGLFRPRSSDALEDKQAAGCNFSAGFRIFHGLHFNTHVENVFNQQRDLDDTVKDIQSVACAHSPTPDKHSDLLPPLTCAGEAPDRRFGLLIELADVQKVIECTSTVLILTPEDDPGLPRLLDTLGAAHSQRFQRLGEIHDLEKAIECEARALALTSEDHPDLQPRFAHLAASHKARFQRLGELHDLEKAIECGVRVLALTPDGHPDMSSRLANLAASHEARFQRLGELHDLEKAIECGARALALIPDGHPDMSSRLANLAASHEARFQRLGELHDLEKAIECGARALAVTPEDHPYMPRWLFDLGKYRSYQHQRLSEHDELEKATTIETLAVGVASVAISSSDYDLALEWLEHARCVVWNNILLCLPLGQLQSSHPSLAVRPQTVADRLHRVSSEPRESGALPPGPMTTEQVAQEHQRLAEEYNHLLSKARTLSGFECFVQPMKANSLLRAARQGPIVVINCHEERCDALLVLPEQNHVDHLLLPNFNREKARWAYTEIETSLRYKRLRERGVKQRGGLGQNVKFGSVLMTLWDDIVEPVLDYLGYMNNSAGNSPHITWCPTGPISLLPLHAAGNYAQPRSRVFDYVVSSYTPTLTALLASSPSSLNHDSRILAIGLETTSGHNRLPSTAKELAYVKAHTVSKSRYSQLMDKQATTTAVLDAMEQHDWVHLACHAHQNVNDPTKSGFFLYEGTLDLAAINRRSFKNKGLAFLSACQTAIDDQKLHSEAVHLASGMLMAGYSSVIATMWSVIDEDMPYVVDKVYGQLMKEGKLGNGEAGKALHDAVAELRGKVGEEEFERWVPYIHIGS</sequence>
<accession>A0A8H3A5N5</accession>
<feature type="domain" description="CHAT" evidence="2">
    <location>
        <begin position="946"/>
        <end position="1225"/>
    </location>
</feature>
<dbReference type="Gene3D" id="3.40.50.300">
    <property type="entry name" value="P-loop containing nucleotide triphosphate hydrolases"/>
    <property type="match status" value="1"/>
</dbReference>
<evidence type="ECO:0000313" key="5">
    <source>
        <dbReference type="Proteomes" id="UP000663831"/>
    </source>
</evidence>
<evidence type="ECO:0000259" key="3">
    <source>
        <dbReference type="Pfam" id="PF24883"/>
    </source>
</evidence>
<proteinExistence type="predicted"/>
<dbReference type="SUPFAM" id="SSF52540">
    <property type="entry name" value="P-loop containing nucleoside triphosphate hydrolases"/>
    <property type="match status" value="1"/>
</dbReference>
<dbReference type="InterPro" id="IPR011990">
    <property type="entry name" value="TPR-like_helical_dom_sf"/>
</dbReference>
<organism evidence="4 5">
    <name type="scientific">Rhizoctonia solani</name>
    <dbReference type="NCBI Taxonomy" id="456999"/>
    <lineage>
        <taxon>Eukaryota</taxon>
        <taxon>Fungi</taxon>
        <taxon>Dikarya</taxon>
        <taxon>Basidiomycota</taxon>
        <taxon>Agaricomycotina</taxon>
        <taxon>Agaricomycetes</taxon>
        <taxon>Cantharellales</taxon>
        <taxon>Ceratobasidiaceae</taxon>
        <taxon>Rhizoctonia</taxon>
    </lineage>
</organism>
<keyword evidence="1" id="KW-0677">Repeat</keyword>
<dbReference type="AlphaFoldDB" id="A0A8H3A5N5"/>
<dbReference type="InterPro" id="IPR027417">
    <property type="entry name" value="P-loop_NTPase"/>
</dbReference>
<gene>
    <name evidence="4" type="ORF">RDB_LOCUS4103</name>
</gene>
<dbReference type="Pfam" id="PF24883">
    <property type="entry name" value="NPHP3_N"/>
    <property type="match status" value="1"/>
</dbReference>
<evidence type="ECO:0000313" key="4">
    <source>
        <dbReference type="EMBL" id="CAE6383820.1"/>
    </source>
</evidence>
<name>A0A8H3A5N5_9AGAM</name>
<evidence type="ECO:0000259" key="2">
    <source>
        <dbReference type="Pfam" id="PF12770"/>
    </source>
</evidence>
<dbReference type="SUPFAM" id="SSF48452">
    <property type="entry name" value="TPR-like"/>
    <property type="match status" value="1"/>
</dbReference>